<reference evidence="7" key="3">
    <citation type="submission" date="2025-09" db="UniProtKB">
        <authorList>
            <consortium name="Ensembl"/>
        </authorList>
    </citation>
    <scope>IDENTIFICATION</scope>
</reference>
<protein>
    <recommendedName>
        <fullName evidence="4">Polyadenylate-binding protein-interacting protein 1</fullName>
    </recommendedName>
</protein>
<dbReference type="SMART" id="SM00543">
    <property type="entry name" value="MIF4G"/>
    <property type="match status" value="1"/>
</dbReference>
<keyword evidence="3" id="KW-0810">Translation regulation</keyword>
<gene>
    <name evidence="7" type="primary">PAIP1</name>
    <name evidence="7" type="synonym">paip1</name>
</gene>
<dbReference type="GO" id="GO:0005737">
    <property type="term" value="C:cytoplasm"/>
    <property type="evidence" value="ECO:0007669"/>
    <property type="project" value="UniProtKB-SubCell"/>
</dbReference>
<keyword evidence="8" id="KW-1185">Reference proteome</keyword>
<feature type="domain" description="MIF4G" evidence="6">
    <location>
        <begin position="38"/>
        <end position="255"/>
    </location>
</feature>
<dbReference type="GO" id="GO:0003723">
    <property type="term" value="F:RNA binding"/>
    <property type="evidence" value="ECO:0007669"/>
    <property type="project" value="InterPro"/>
</dbReference>
<dbReference type="Proteomes" id="UP000472265">
    <property type="component" value="Chromosome 5"/>
</dbReference>
<proteinExistence type="predicted"/>
<keyword evidence="5" id="KW-0812">Transmembrane</keyword>
<dbReference type="InterPro" id="IPR003890">
    <property type="entry name" value="MIF4G-like_typ-3"/>
</dbReference>
<reference evidence="7" key="2">
    <citation type="submission" date="2025-08" db="UniProtKB">
        <authorList>
            <consortium name="Ensembl"/>
        </authorList>
    </citation>
    <scope>IDENTIFICATION</scope>
</reference>
<reference evidence="7" key="1">
    <citation type="submission" date="2021-04" db="EMBL/GenBank/DDBJ databases">
        <authorList>
            <consortium name="Wellcome Sanger Institute Data Sharing"/>
        </authorList>
    </citation>
    <scope>NUCLEOTIDE SEQUENCE [LARGE SCALE GENOMIC DNA]</scope>
</reference>
<dbReference type="GO" id="GO:0006446">
    <property type="term" value="P:regulation of translational initiation"/>
    <property type="evidence" value="ECO:0007669"/>
    <property type="project" value="TreeGrafter"/>
</dbReference>
<evidence type="ECO:0000256" key="2">
    <source>
        <dbReference type="ARBA" id="ARBA00022490"/>
    </source>
</evidence>
<evidence type="ECO:0000256" key="3">
    <source>
        <dbReference type="ARBA" id="ARBA00022845"/>
    </source>
</evidence>
<evidence type="ECO:0000313" key="8">
    <source>
        <dbReference type="Proteomes" id="UP000472265"/>
    </source>
</evidence>
<evidence type="ECO:0000256" key="1">
    <source>
        <dbReference type="ARBA" id="ARBA00004496"/>
    </source>
</evidence>
<dbReference type="SUPFAM" id="SSF48371">
    <property type="entry name" value="ARM repeat"/>
    <property type="match status" value="1"/>
</dbReference>
<dbReference type="InterPro" id="IPR051367">
    <property type="entry name" value="mRNA_TranslReg/HistoneTransl"/>
</dbReference>
<dbReference type="PANTHER" id="PTHR23254">
    <property type="entry name" value="EIF4G DOMAIN PROTEIN"/>
    <property type="match status" value="1"/>
</dbReference>
<keyword evidence="5" id="KW-0472">Membrane</keyword>
<accession>A0A671XRQ2</accession>
<feature type="transmembrane region" description="Helical" evidence="5">
    <location>
        <begin position="311"/>
        <end position="338"/>
    </location>
</feature>
<sequence length="342" mass="38863">MSTTECFGFVFHVCIVTFVQENTFYDDSEGYYGEPTLADMVTEFLGHLSSSPGSFESDIEYITGMFNSWVNTEELLNELVELIYTQSTAIPNFAYTGARLCNYLSHHLTISPQSGNFRQLLLKRCRIEYEQREVAVRGDAETQKKLHSYVLFLGELYLNLEVKSAKGHPNRADILLQALNDLMNSLFNNPVDANLICAVKLLKLTGSVLDDAWKESGKPHMEKLIQRIETILLDATCSRDVRQMLLKLVELRSSDWGRVRAAAAASNATPDNDPNYFMNEPTFYTEDGTPFTAADPEYAEKYQEILDRQDYFISMIVLMVIHTFFFKATASNFTVGLVDARY</sequence>
<dbReference type="InterPro" id="IPR016024">
    <property type="entry name" value="ARM-type_fold"/>
</dbReference>
<evidence type="ECO:0000259" key="6">
    <source>
        <dbReference type="SMART" id="SM00543"/>
    </source>
</evidence>
<evidence type="ECO:0000256" key="4">
    <source>
        <dbReference type="ARBA" id="ARBA00074029"/>
    </source>
</evidence>
<dbReference type="GO" id="GO:0008494">
    <property type="term" value="F:translation activator activity"/>
    <property type="evidence" value="ECO:0007669"/>
    <property type="project" value="TreeGrafter"/>
</dbReference>
<keyword evidence="2" id="KW-0963">Cytoplasm</keyword>
<dbReference type="GeneTree" id="ENSGT00940000153432"/>
<dbReference type="Pfam" id="PF02854">
    <property type="entry name" value="MIF4G"/>
    <property type="match status" value="1"/>
</dbReference>
<comment type="subcellular location">
    <subcellularLocation>
        <location evidence="1">Cytoplasm</location>
    </subcellularLocation>
</comment>
<evidence type="ECO:0000256" key="5">
    <source>
        <dbReference type="SAM" id="Phobius"/>
    </source>
</evidence>
<keyword evidence="5" id="KW-1133">Transmembrane helix</keyword>
<dbReference type="Ensembl" id="ENSSAUT00010056599.1">
    <property type="protein sequence ID" value="ENSSAUP00010053863.1"/>
    <property type="gene ID" value="ENSSAUG00010022157.1"/>
</dbReference>
<dbReference type="Gene3D" id="1.25.40.180">
    <property type="match status" value="1"/>
</dbReference>
<dbReference type="AlphaFoldDB" id="A0A671XRQ2"/>
<organism evidence="7 8">
    <name type="scientific">Sparus aurata</name>
    <name type="common">Gilthead sea bream</name>
    <dbReference type="NCBI Taxonomy" id="8175"/>
    <lineage>
        <taxon>Eukaryota</taxon>
        <taxon>Metazoa</taxon>
        <taxon>Chordata</taxon>
        <taxon>Craniata</taxon>
        <taxon>Vertebrata</taxon>
        <taxon>Euteleostomi</taxon>
        <taxon>Actinopterygii</taxon>
        <taxon>Neopterygii</taxon>
        <taxon>Teleostei</taxon>
        <taxon>Neoteleostei</taxon>
        <taxon>Acanthomorphata</taxon>
        <taxon>Eupercaria</taxon>
        <taxon>Spariformes</taxon>
        <taxon>Sparidae</taxon>
        <taxon>Sparus</taxon>
    </lineage>
</organism>
<dbReference type="FunFam" id="1.25.40.180:FF:000016">
    <property type="entry name" value="polyadenylate-binding protein-interacting protein 1 isoform X1"/>
    <property type="match status" value="1"/>
</dbReference>
<evidence type="ECO:0000313" key="7">
    <source>
        <dbReference type="Ensembl" id="ENSSAUP00010053863.1"/>
    </source>
</evidence>
<dbReference type="PANTHER" id="PTHR23254:SF15">
    <property type="entry name" value="POLYADENYLATE-BINDING PROTEIN-INTERACTING PROTEIN 1"/>
    <property type="match status" value="1"/>
</dbReference>
<name>A0A671XRQ2_SPAAU</name>